<feature type="domain" description="SLS1 C-terminal" evidence="2">
    <location>
        <begin position="389"/>
        <end position="769"/>
    </location>
</feature>
<evidence type="ECO:0000313" key="4">
    <source>
        <dbReference type="Proteomes" id="UP000307173"/>
    </source>
</evidence>
<sequence>MHRIGRYSGVLLKQSVIERSIAQRWNSSIVHKKTQEEEERETYSNLPWEAENNESVADTELPWDQDPLEPVQPTVEPIDPSKNELILGPVRKKTSIIEKLKKTKKTSHNDKLGNETLAFKVERDYKNLMQYRQNISPESFCNIIDELKPKDPVITIKQLTELAHTLDKSFRMKQLKAYIDEACSEITVKKSDNKKKLISRIISEHWKLKVTLDPTKDLVVETKIDLSEKRDLFFLLSNRGFLPQHWSLIGAQLSLGKSRKELVVRGSKNIVNFVQASWNDLLNNLSTDTIDMKSIKKFCEEQNKTLNLELLQQESGVYFDKLELTFMDENETGDSDTYVLSSIKNSMINKAKTELLNATQFRVGCSKIVLFELVKECKKILIEEEVSDDSLPWFIEQEKYFRYASEKRRQCESLLSDDSMIARALSDEVEKLRVEVEEAKEKFEFNYVETDEDREKFEEMKKKDAEFFKLNNDNILKPDVDEIVKQIDIARLEKELSDIKVNRDISKLMLNDVISVKFGKILVEKNNLENTYFNPNINEVIRNIGKLELMDKEAKFFGPTGGILNRFSKQAHVQLIPNGFWKNNLDNFLKFPSIDILIDMKDNRLEVNRFTSFVCEAERDVEIAIPELEYDLKFQNSVNSMFIYNKDQWILNGRTAEEFGDNHDDMVLNKQQLNMFISQIGKKRLDLKRPEGTKGLIKQLKAKPYSLQFGNEVVKYVALRVEIVRNLELDYKGRPVILELRDDGSHEKVEVQMLHERGAIAEFVKDAVSFAQEMK</sequence>
<gene>
    <name evidence="3" type="ORF">CANINC_004464</name>
</gene>
<dbReference type="InterPro" id="IPR048401">
    <property type="entry name" value="SLS1_C"/>
</dbReference>
<dbReference type="Pfam" id="PF20778">
    <property type="entry name" value="SLS1_C"/>
    <property type="match status" value="1"/>
</dbReference>
<dbReference type="Pfam" id="PF20776">
    <property type="entry name" value="SLS1_N"/>
    <property type="match status" value="1"/>
</dbReference>
<protein>
    <submittedName>
        <fullName evidence="3">Uncharacterized protein</fullName>
    </submittedName>
</protein>
<accession>A0A4T0WVC3</accession>
<dbReference type="EMBL" id="SELW01000657">
    <property type="protein sequence ID" value="TID14793.1"/>
    <property type="molecule type" value="Genomic_DNA"/>
</dbReference>
<dbReference type="Proteomes" id="UP000307173">
    <property type="component" value="Unassembled WGS sequence"/>
</dbReference>
<dbReference type="AlphaFoldDB" id="A0A4T0WVC3"/>
<name>A0A4T0WVC3_9ASCO</name>
<evidence type="ECO:0000259" key="1">
    <source>
        <dbReference type="Pfam" id="PF20776"/>
    </source>
</evidence>
<reference evidence="3 4" key="1">
    <citation type="journal article" date="2019" name="Front. Genet.">
        <title>Whole-Genome Sequencing of the Opportunistic Yeast Pathogen Candida inconspicua Uncovers Its Hybrid Origin.</title>
        <authorList>
            <person name="Mixao V."/>
            <person name="Hansen A.P."/>
            <person name="Saus E."/>
            <person name="Boekhout T."/>
            <person name="Lass-Florl C."/>
            <person name="Gabaldon T."/>
        </authorList>
    </citation>
    <scope>NUCLEOTIDE SEQUENCE [LARGE SCALE GENOMIC DNA]</scope>
    <source>
        <strain evidence="3 4">CBS 180</strain>
    </source>
</reference>
<dbReference type="OrthoDB" id="5392646at2759"/>
<comment type="caution">
    <text evidence="3">The sequence shown here is derived from an EMBL/GenBank/DDBJ whole genome shotgun (WGS) entry which is preliminary data.</text>
</comment>
<evidence type="ECO:0000313" key="3">
    <source>
        <dbReference type="EMBL" id="TID14793.1"/>
    </source>
</evidence>
<feature type="domain" description="SLS1 N-terminal" evidence="1">
    <location>
        <begin position="134"/>
        <end position="210"/>
    </location>
</feature>
<dbReference type="STRING" id="52247.A0A4T0WVC3"/>
<organism evidence="3 4">
    <name type="scientific">Pichia inconspicua</name>
    <dbReference type="NCBI Taxonomy" id="52247"/>
    <lineage>
        <taxon>Eukaryota</taxon>
        <taxon>Fungi</taxon>
        <taxon>Dikarya</taxon>
        <taxon>Ascomycota</taxon>
        <taxon>Saccharomycotina</taxon>
        <taxon>Pichiomycetes</taxon>
        <taxon>Pichiales</taxon>
        <taxon>Pichiaceae</taxon>
        <taxon>Pichia</taxon>
    </lineage>
</organism>
<evidence type="ECO:0000259" key="2">
    <source>
        <dbReference type="Pfam" id="PF20778"/>
    </source>
</evidence>
<proteinExistence type="predicted"/>
<dbReference type="InterPro" id="IPR048400">
    <property type="entry name" value="SLS1_N"/>
</dbReference>
<keyword evidence="4" id="KW-1185">Reference proteome</keyword>